<dbReference type="OrthoDB" id="9132at10239"/>
<evidence type="ECO:0000313" key="3">
    <source>
        <dbReference type="Proteomes" id="UP000224829"/>
    </source>
</evidence>
<evidence type="ECO:0000313" key="2">
    <source>
        <dbReference type="EMBL" id="ARV77244.1"/>
    </source>
</evidence>
<feature type="compositionally biased region" description="Polar residues" evidence="1">
    <location>
        <begin position="64"/>
        <end position="77"/>
    </location>
</feature>
<protein>
    <submittedName>
        <fullName evidence="2">Uncharacterized protein</fullName>
    </submittedName>
</protein>
<feature type="compositionally biased region" description="Low complexity" evidence="1">
    <location>
        <begin position="14"/>
        <end position="26"/>
    </location>
</feature>
<feature type="compositionally biased region" description="Low complexity" evidence="1">
    <location>
        <begin position="35"/>
        <end position="49"/>
    </location>
</feature>
<keyword evidence="3" id="KW-1185">Reference proteome</keyword>
<feature type="region of interest" description="Disordered" evidence="1">
    <location>
        <begin position="1"/>
        <end position="87"/>
    </location>
</feature>
<dbReference type="EMBL" id="MF063068">
    <property type="protein sequence ID" value="ARV77244.1"/>
    <property type="molecule type" value="Genomic_DNA"/>
</dbReference>
<organism evidence="2 3">
    <name type="scientific">Pseudomonas phage Noxifer</name>
    <dbReference type="NCBI Taxonomy" id="2006684"/>
    <lineage>
        <taxon>Viruses</taxon>
        <taxon>Duplodnaviria</taxon>
        <taxon>Heunggongvirae</taxon>
        <taxon>Uroviricota</taxon>
        <taxon>Caudoviricetes</taxon>
        <taxon>Chimalliviridae</taxon>
        <taxon>Noxifervirus</taxon>
        <taxon>Noxifervirus noxifer</taxon>
    </lineage>
</organism>
<proteinExistence type="predicted"/>
<sequence length="560" mass="61805">MQLPEDQGKEEGVAPAAPAEQPTEAALGDTNVVGDVAPPVAPADPAAPAEDFYAEPLPEVAPFTPTTPEQQINPNRRPQTKPIEGEEPSLSECLAIIRETTGVIKQVLEQNSQVMDRMILSEKQLANTLSRTHDTIPDDQGNPHLRLILGALSRMLDPADLHLASLHREGAFWSQTVDVDGKQVGGGIPVQRLDPSGKYTMEELKSYVTRKAGVGGTVDIPLWHSGIWLRFKAPSLIALTSMNQDVANVKVNVGSETRGLAFSNVSHFIKTIVVDFALQHVTNANVAFTTPTDLKPMIDTRDIPGIIIGLAATLYPAGYVYANPCVADLGKCDHITKELFQVVNFWWVDTNALTPWQKRHMSHRIDSRAPRTKDDIDTYKGHHVLGREKLIQVGQMGFLLGCPDVYEHEDLGRTWLNGIIEMSQGAFNEPPEGRNRAAFIEQLAESTAAREYAHWVTAIVDIDESTPEGYVILSKEKEFIADMLSDVYSSDELITEFNEKVEAYIDENLVAMTGITSYNCPVCNSPAATEFKKRFENIVPVDPLAEFFMLASRKLNRILS</sequence>
<reference evidence="2 3" key="1">
    <citation type="submission" date="2017-05" db="EMBL/GenBank/DDBJ databases">
        <authorList>
            <person name="Song R."/>
            <person name="Chenine A.L."/>
            <person name="Ruprecht R.M."/>
        </authorList>
    </citation>
    <scope>NUCLEOTIDE SEQUENCE [LARGE SCALE GENOMIC DNA]</scope>
</reference>
<name>A0A1Y0SXB0_9CAUD</name>
<accession>A0A1Y0SXB0</accession>
<dbReference type="Proteomes" id="UP000224829">
    <property type="component" value="Segment"/>
</dbReference>
<evidence type="ECO:0000256" key="1">
    <source>
        <dbReference type="SAM" id="MobiDB-lite"/>
    </source>
</evidence>
<gene>
    <name evidence="2" type="ORF">NOXIFER_73</name>
</gene>
<feature type="compositionally biased region" description="Basic and acidic residues" evidence="1">
    <location>
        <begin position="1"/>
        <end position="12"/>
    </location>
</feature>